<comment type="caution">
    <text evidence="2">The sequence shown here is derived from an EMBL/GenBank/DDBJ whole genome shotgun (WGS) entry which is preliminary data.</text>
</comment>
<keyword evidence="1" id="KW-1133">Transmembrane helix</keyword>
<accession>A0ABS8DMU1</accession>
<dbReference type="Proteomes" id="UP001299546">
    <property type="component" value="Unassembled WGS sequence"/>
</dbReference>
<reference evidence="2 3" key="1">
    <citation type="submission" date="2021-10" db="EMBL/GenBank/DDBJ databases">
        <title>Collection of gut derived symbiotic bacterial strains cultured from healthy donors.</title>
        <authorList>
            <person name="Lin H."/>
            <person name="Littmann E."/>
            <person name="Kohout C."/>
            <person name="Pamer E.G."/>
        </authorList>
    </citation>
    <scope>NUCLEOTIDE SEQUENCE [LARGE SCALE GENOMIC DNA]</scope>
    <source>
        <strain evidence="2 3">DFI.1.165</strain>
    </source>
</reference>
<keyword evidence="3" id="KW-1185">Reference proteome</keyword>
<keyword evidence="1" id="KW-0472">Membrane</keyword>
<sequence>MKKVVDERQELELMKVERLGFWVLYAAVAVDIILKVIFVGYSHRLLLGETAAFTLGSLVVLVGCTRKGLWNYHAVPTLRGHLLYSTIFSVIFGIVFYVAVYSKNSKYALPAALIFTVSMFAILFLTLLLLGSYTRKRQEKLNQVFSDEDSL</sequence>
<evidence type="ECO:0000256" key="1">
    <source>
        <dbReference type="SAM" id="Phobius"/>
    </source>
</evidence>
<evidence type="ECO:0008006" key="4">
    <source>
        <dbReference type="Google" id="ProtNLM"/>
    </source>
</evidence>
<protein>
    <recommendedName>
        <fullName evidence="4">Transmembrane protein</fullName>
    </recommendedName>
</protein>
<keyword evidence="1" id="KW-0812">Transmembrane</keyword>
<evidence type="ECO:0000313" key="2">
    <source>
        <dbReference type="EMBL" id="MCB7389094.1"/>
    </source>
</evidence>
<feature type="transmembrane region" description="Helical" evidence="1">
    <location>
        <begin position="107"/>
        <end position="130"/>
    </location>
</feature>
<dbReference type="EMBL" id="JAJCIS010000018">
    <property type="protein sequence ID" value="MCB7389094.1"/>
    <property type="molecule type" value="Genomic_DNA"/>
</dbReference>
<feature type="transmembrane region" description="Helical" evidence="1">
    <location>
        <begin position="21"/>
        <end position="39"/>
    </location>
</feature>
<feature type="transmembrane region" description="Helical" evidence="1">
    <location>
        <begin position="51"/>
        <end position="70"/>
    </location>
</feature>
<evidence type="ECO:0000313" key="3">
    <source>
        <dbReference type="Proteomes" id="UP001299546"/>
    </source>
</evidence>
<dbReference type="InterPro" id="IPR046664">
    <property type="entry name" value="DUF6773"/>
</dbReference>
<name>A0ABS8DMU1_9FIRM</name>
<feature type="transmembrane region" description="Helical" evidence="1">
    <location>
        <begin position="82"/>
        <end position="101"/>
    </location>
</feature>
<proteinExistence type="predicted"/>
<dbReference type="Pfam" id="PF20563">
    <property type="entry name" value="DUF6773"/>
    <property type="match status" value="1"/>
</dbReference>
<organism evidence="2 3">
    <name type="scientific">Bariatricus massiliensis</name>
    <dbReference type="NCBI Taxonomy" id="1745713"/>
    <lineage>
        <taxon>Bacteria</taxon>
        <taxon>Bacillati</taxon>
        <taxon>Bacillota</taxon>
        <taxon>Clostridia</taxon>
        <taxon>Lachnospirales</taxon>
        <taxon>Lachnospiraceae</taxon>
        <taxon>Bariatricus</taxon>
    </lineage>
</organism>
<dbReference type="RefSeq" id="WP_066737940.1">
    <property type="nucleotide sequence ID" value="NZ_JAJCIQ010000018.1"/>
</dbReference>
<gene>
    <name evidence="2" type="ORF">LIZ65_17560</name>
</gene>